<dbReference type="SUPFAM" id="SSF160350">
    <property type="entry name" value="Rnp2-like"/>
    <property type="match status" value="1"/>
</dbReference>
<dbReference type="Pfam" id="PF20976">
    <property type="entry name" value="Pop8"/>
    <property type="match status" value="1"/>
</dbReference>
<dbReference type="GO" id="GO:0008033">
    <property type="term" value="P:tRNA processing"/>
    <property type="evidence" value="ECO:0007669"/>
    <property type="project" value="UniProtKB-KW"/>
</dbReference>
<feature type="domain" description="Ribonucleases P/MRP subunit Pop8-like" evidence="2">
    <location>
        <begin position="367"/>
        <end position="438"/>
    </location>
</feature>
<evidence type="ECO:0000313" key="4">
    <source>
        <dbReference type="Proteomes" id="UP001140172"/>
    </source>
</evidence>
<dbReference type="OrthoDB" id="5530243at2759"/>
<accession>A0A9W8H9B8</accession>
<dbReference type="InterPro" id="IPR049128">
    <property type="entry name" value="Pop8-like_dom"/>
</dbReference>
<evidence type="ECO:0000313" key="3">
    <source>
        <dbReference type="EMBL" id="KAJ2777332.1"/>
    </source>
</evidence>
<dbReference type="Proteomes" id="UP001140172">
    <property type="component" value="Unassembled WGS sequence"/>
</dbReference>
<name>A0A9W8H9B8_9FUNG</name>
<dbReference type="AlphaFoldDB" id="A0A9W8H9B8"/>
<keyword evidence="1" id="KW-0819">tRNA processing</keyword>
<proteinExistence type="predicted"/>
<dbReference type="GO" id="GO:1990904">
    <property type="term" value="C:ribonucleoprotein complex"/>
    <property type="evidence" value="ECO:0007669"/>
    <property type="project" value="UniProtKB-ARBA"/>
</dbReference>
<comment type="caution">
    <text evidence="3">The sequence shown here is derived from an EMBL/GenBank/DDBJ whole genome shotgun (WGS) entry which is preliminary data.</text>
</comment>
<dbReference type="EMBL" id="JANBUM010000423">
    <property type="protein sequence ID" value="KAJ2777332.1"/>
    <property type="molecule type" value="Genomic_DNA"/>
</dbReference>
<gene>
    <name evidence="3" type="ORF">GGI15_004535</name>
</gene>
<reference evidence="3" key="1">
    <citation type="submission" date="2022-07" db="EMBL/GenBank/DDBJ databases">
        <title>Phylogenomic reconstructions and comparative analyses of Kickxellomycotina fungi.</title>
        <authorList>
            <person name="Reynolds N.K."/>
            <person name="Stajich J.E."/>
            <person name="Barry K."/>
            <person name="Grigoriev I.V."/>
            <person name="Crous P."/>
            <person name="Smith M.E."/>
        </authorList>
    </citation>
    <scope>NUCLEOTIDE SEQUENCE</scope>
    <source>
        <strain evidence="3">BCRC 34489</strain>
    </source>
</reference>
<evidence type="ECO:0000259" key="2">
    <source>
        <dbReference type="Pfam" id="PF20976"/>
    </source>
</evidence>
<protein>
    <recommendedName>
        <fullName evidence="2">Ribonucleases P/MRP subunit Pop8-like domain-containing protein</fullName>
    </recommendedName>
</protein>
<sequence length="472" mass="54530">MVDFNTVRLASTLAPFQTLPYDIIDKIIEYTLCGINPASDKFWRKSYPLLQCCKNWRTAFIQTEFSELTVKLKRTLPLGLSFSKHPYPANPRLYPIEECVRHVVFSVDSWKRLSTGETLKWIRTSYEISRINKAAVSSLRIEGFHGDEWCTYFKKHTDAAITRLEEFLTCLHETFPNLKSVSLNILKWEFLKRIDRDEHRVEKALAPLFRGRAVTMYAKFIKDSFKSFNPRYFIGLVSLSIESTDCSNYHKYSELWIMKVIRLNAPTLRKLHLCIIRDDWLQGMTTSKAGNPITYPKLESITTGAPCFDTNEQRDSAQAYARGEMPEYFRHFPVLQYINLYGRPSETRWAAHAPPMATFKTTITRQPFYYFAVELATNRPSEHTMDATQFHSFLTAALFEWLGVVGSGMSVDIMDYAFPRAVVRVPFAKHRGVWQALTVVTFRLLNGAMARFKVDRGSAFYMGVAASSRTEF</sequence>
<keyword evidence="4" id="KW-1185">Reference proteome</keyword>
<dbReference type="InterPro" id="IPR038085">
    <property type="entry name" value="Rnp2-like_sf"/>
</dbReference>
<organism evidence="3 4">
    <name type="scientific">Coemansia interrupta</name>
    <dbReference type="NCBI Taxonomy" id="1126814"/>
    <lineage>
        <taxon>Eukaryota</taxon>
        <taxon>Fungi</taxon>
        <taxon>Fungi incertae sedis</taxon>
        <taxon>Zoopagomycota</taxon>
        <taxon>Kickxellomycotina</taxon>
        <taxon>Kickxellomycetes</taxon>
        <taxon>Kickxellales</taxon>
        <taxon>Kickxellaceae</taxon>
        <taxon>Coemansia</taxon>
    </lineage>
</organism>
<evidence type="ECO:0000256" key="1">
    <source>
        <dbReference type="ARBA" id="ARBA00022694"/>
    </source>
</evidence>
<dbReference type="GO" id="GO:1902555">
    <property type="term" value="C:endoribonuclease complex"/>
    <property type="evidence" value="ECO:0007669"/>
    <property type="project" value="UniProtKB-ARBA"/>
</dbReference>